<dbReference type="PROSITE" id="PS50943">
    <property type="entry name" value="HTH_CROC1"/>
    <property type="match status" value="1"/>
</dbReference>
<geneLocation type="plasmid" evidence="2 3">
    <name>unnamed3</name>
</geneLocation>
<dbReference type="SUPFAM" id="SSF47413">
    <property type="entry name" value="lambda repressor-like DNA-binding domains"/>
    <property type="match status" value="1"/>
</dbReference>
<evidence type="ECO:0000256" key="1">
    <source>
        <dbReference type="ARBA" id="ARBA00023125"/>
    </source>
</evidence>
<name>A0A9W3TJX1_BACTU</name>
<dbReference type="InterPro" id="IPR001387">
    <property type="entry name" value="Cro/C1-type_HTH"/>
</dbReference>
<proteinExistence type="predicted"/>
<dbReference type="SMART" id="SM00530">
    <property type="entry name" value="HTH_XRE"/>
    <property type="match status" value="1"/>
</dbReference>
<dbReference type="Proteomes" id="UP000191057">
    <property type="component" value="Plasmid unnamed3"/>
</dbReference>
<evidence type="ECO:0000313" key="2">
    <source>
        <dbReference type="EMBL" id="AQY42454.1"/>
    </source>
</evidence>
<reference evidence="2 3" key="1">
    <citation type="submission" date="2017-03" db="EMBL/GenBank/DDBJ databases">
        <title>Complete genome sequence of Bacillus thuringiensis L-7601, a novel melanin producing strain.</title>
        <authorList>
            <person name="Cai J."/>
            <person name="Cao Z."/>
            <person name="Tan T."/>
        </authorList>
    </citation>
    <scope>NUCLEOTIDE SEQUENCE [LARGE SCALE GENOMIC DNA]</scope>
    <source>
        <strain evidence="2 3">L-7601</strain>
        <plasmid evidence="2 3">unnamed3</plasmid>
    </source>
</reference>
<dbReference type="CDD" id="cd00093">
    <property type="entry name" value="HTH_XRE"/>
    <property type="match status" value="1"/>
</dbReference>
<dbReference type="Pfam" id="PF01381">
    <property type="entry name" value="HTH_3"/>
    <property type="match status" value="1"/>
</dbReference>
<protein>
    <submittedName>
        <fullName evidence="2">Transcriptional regulator</fullName>
    </submittedName>
</protein>
<dbReference type="RefSeq" id="WP_079246473.1">
    <property type="nucleotide sequence ID" value="NZ_JARSYF010000002.1"/>
</dbReference>
<dbReference type="Gene3D" id="1.10.260.40">
    <property type="entry name" value="lambda repressor-like DNA-binding domains"/>
    <property type="match status" value="1"/>
</dbReference>
<dbReference type="PANTHER" id="PTHR46558:SF7">
    <property type="entry name" value="TRANSCRIPTIONAL REGULATOR"/>
    <property type="match status" value="1"/>
</dbReference>
<dbReference type="EMBL" id="CP020005">
    <property type="protein sequence ID" value="AQY42454.1"/>
    <property type="molecule type" value="Genomic_DNA"/>
</dbReference>
<keyword evidence="1" id="KW-0238">DNA-binding</keyword>
<evidence type="ECO:0000313" key="3">
    <source>
        <dbReference type="Proteomes" id="UP000191057"/>
    </source>
</evidence>
<sequence length="66" mass="7865">MPLKTRMKEYRVKLNMSQEDLAKEVGVRRETIGNLENGKYNPSFKLTYDIAKVLKEPLEVLFWFEE</sequence>
<dbReference type="InterPro" id="IPR010982">
    <property type="entry name" value="Lambda_DNA-bd_dom_sf"/>
</dbReference>
<organism evidence="2 3">
    <name type="scientific">Bacillus thuringiensis</name>
    <dbReference type="NCBI Taxonomy" id="1428"/>
    <lineage>
        <taxon>Bacteria</taxon>
        <taxon>Bacillati</taxon>
        <taxon>Bacillota</taxon>
        <taxon>Bacilli</taxon>
        <taxon>Bacillales</taxon>
        <taxon>Bacillaceae</taxon>
        <taxon>Bacillus</taxon>
        <taxon>Bacillus cereus group</taxon>
    </lineage>
</organism>
<gene>
    <name evidence="2" type="ORF">B4918_31620</name>
</gene>
<dbReference type="AlphaFoldDB" id="A0A9W3TJX1"/>
<dbReference type="GO" id="GO:0003677">
    <property type="term" value="F:DNA binding"/>
    <property type="evidence" value="ECO:0007669"/>
    <property type="project" value="UniProtKB-KW"/>
</dbReference>
<dbReference type="PANTHER" id="PTHR46558">
    <property type="entry name" value="TRACRIPTIONAL REGULATORY PROTEIN-RELATED-RELATED"/>
    <property type="match status" value="1"/>
</dbReference>
<keyword evidence="2" id="KW-0614">Plasmid</keyword>
<accession>A0A9W3TJX1</accession>